<feature type="domain" description="Thioesterase" evidence="2">
    <location>
        <begin position="50"/>
        <end position="123"/>
    </location>
</feature>
<sequence length="146" mass="15816">MSDIDVDAPLMHPILKNDYATQWMGIEVTKVADGHATITMKLRQEMLNGFGIAHGGMIFAFADTAFALSCNPHTGSEDSITVAAGVDINFLKPGIPGRLLTAVANRRQQSGRSGIYDIQVFQSVPGAEDEILAEFRGRSRTIPKRA</sequence>
<dbReference type="PANTHER" id="PTHR42856:SF1">
    <property type="entry name" value="ACYL-COENZYME A THIOESTERASE PAAI"/>
    <property type="match status" value="1"/>
</dbReference>
<name>A0ABS4XF06_9MICC</name>
<dbReference type="SUPFAM" id="SSF54637">
    <property type="entry name" value="Thioesterase/thiol ester dehydrase-isomerase"/>
    <property type="match status" value="1"/>
</dbReference>
<gene>
    <name evidence="3" type="ORF">JOF47_002569</name>
</gene>
<dbReference type="Proteomes" id="UP001296993">
    <property type="component" value="Unassembled WGS sequence"/>
</dbReference>
<dbReference type="GO" id="GO:0016787">
    <property type="term" value="F:hydrolase activity"/>
    <property type="evidence" value="ECO:0007669"/>
    <property type="project" value="UniProtKB-KW"/>
</dbReference>
<dbReference type="NCBIfam" id="TIGR02286">
    <property type="entry name" value="PaaD"/>
    <property type="match status" value="1"/>
</dbReference>
<protein>
    <submittedName>
        <fullName evidence="3">Acyl-CoA thioesterase</fullName>
        <ecNumber evidence="3">3.1.2.-</ecNumber>
    </submittedName>
</protein>
<evidence type="ECO:0000256" key="1">
    <source>
        <dbReference type="ARBA" id="ARBA00022801"/>
    </source>
</evidence>
<dbReference type="CDD" id="cd03443">
    <property type="entry name" value="PaaI_thioesterase"/>
    <property type="match status" value="1"/>
</dbReference>
<dbReference type="InterPro" id="IPR003736">
    <property type="entry name" value="PAAI_dom"/>
</dbReference>
<dbReference type="RefSeq" id="WP_209998894.1">
    <property type="nucleotide sequence ID" value="NZ_BAAAJY010000005.1"/>
</dbReference>
<keyword evidence="1 3" id="KW-0378">Hydrolase</keyword>
<dbReference type="InterPro" id="IPR029069">
    <property type="entry name" value="HotDog_dom_sf"/>
</dbReference>
<dbReference type="EMBL" id="JAGIOF010000001">
    <property type="protein sequence ID" value="MBP2387058.1"/>
    <property type="molecule type" value="Genomic_DNA"/>
</dbReference>
<keyword evidence="4" id="KW-1185">Reference proteome</keyword>
<dbReference type="Pfam" id="PF03061">
    <property type="entry name" value="4HBT"/>
    <property type="match status" value="1"/>
</dbReference>
<proteinExistence type="predicted"/>
<comment type="caution">
    <text evidence="3">The sequence shown here is derived from an EMBL/GenBank/DDBJ whole genome shotgun (WGS) entry which is preliminary data.</text>
</comment>
<dbReference type="EC" id="3.1.2.-" evidence="3"/>
<organism evidence="3 4">
    <name type="scientific">Paeniglutamicibacter kerguelensis</name>
    <dbReference type="NCBI Taxonomy" id="254788"/>
    <lineage>
        <taxon>Bacteria</taxon>
        <taxon>Bacillati</taxon>
        <taxon>Actinomycetota</taxon>
        <taxon>Actinomycetes</taxon>
        <taxon>Micrococcales</taxon>
        <taxon>Micrococcaceae</taxon>
        <taxon>Paeniglutamicibacter</taxon>
    </lineage>
</organism>
<dbReference type="NCBIfam" id="TIGR00369">
    <property type="entry name" value="unchar_dom_1"/>
    <property type="match status" value="1"/>
</dbReference>
<dbReference type="Gene3D" id="3.10.129.10">
    <property type="entry name" value="Hotdog Thioesterase"/>
    <property type="match status" value="1"/>
</dbReference>
<evidence type="ECO:0000313" key="3">
    <source>
        <dbReference type="EMBL" id="MBP2387058.1"/>
    </source>
</evidence>
<evidence type="ECO:0000313" key="4">
    <source>
        <dbReference type="Proteomes" id="UP001296993"/>
    </source>
</evidence>
<accession>A0ABS4XF06</accession>
<dbReference type="InterPro" id="IPR006683">
    <property type="entry name" value="Thioestr_dom"/>
</dbReference>
<reference evidence="3 4" key="1">
    <citation type="submission" date="2021-03" db="EMBL/GenBank/DDBJ databases">
        <title>Sequencing the genomes of 1000 actinobacteria strains.</title>
        <authorList>
            <person name="Klenk H.-P."/>
        </authorList>
    </citation>
    <scope>NUCLEOTIDE SEQUENCE [LARGE SCALE GENOMIC DNA]</scope>
    <source>
        <strain evidence="3 4">DSM 15797</strain>
    </source>
</reference>
<evidence type="ECO:0000259" key="2">
    <source>
        <dbReference type="Pfam" id="PF03061"/>
    </source>
</evidence>
<dbReference type="PANTHER" id="PTHR42856">
    <property type="entry name" value="ACYL-COENZYME A THIOESTERASE PAAI"/>
    <property type="match status" value="1"/>
</dbReference>
<dbReference type="InterPro" id="IPR011973">
    <property type="entry name" value="PaaD"/>
</dbReference>
<dbReference type="InterPro" id="IPR052723">
    <property type="entry name" value="Acyl-CoA_thioesterase_PaaI"/>
</dbReference>